<protein>
    <recommendedName>
        <fullName evidence="1">Endonuclease/exonuclease/phosphatase domain-containing protein</fullName>
    </recommendedName>
</protein>
<dbReference type="Pfam" id="PF03372">
    <property type="entry name" value="Exo_endo_phos"/>
    <property type="match status" value="1"/>
</dbReference>
<organism evidence="2 3">
    <name type="scientific">Loxostege sticticalis</name>
    <name type="common">Beet webworm moth</name>
    <dbReference type="NCBI Taxonomy" id="481309"/>
    <lineage>
        <taxon>Eukaryota</taxon>
        <taxon>Metazoa</taxon>
        <taxon>Ecdysozoa</taxon>
        <taxon>Arthropoda</taxon>
        <taxon>Hexapoda</taxon>
        <taxon>Insecta</taxon>
        <taxon>Pterygota</taxon>
        <taxon>Neoptera</taxon>
        <taxon>Endopterygota</taxon>
        <taxon>Lepidoptera</taxon>
        <taxon>Glossata</taxon>
        <taxon>Ditrysia</taxon>
        <taxon>Pyraloidea</taxon>
        <taxon>Crambidae</taxon>
        <taxon>Pyraustinae</taxon>
        <taxon>Loxostege</taxon>
    </lineage>
</organism>
<name>A0ABR3IJ61_LOXSC</name>
<dbReference type="SUPFAM" id="SSF56219">
    <property type="entry name" value="DNase I-like"/>
    <property type="match status" value="1"/>
</dbReference>
<comment type="caution">
    <text evidence="2">The sequence shown here is derived from an EMBL/GenBank/DDBJ whole genome shotgun (WGS) entry which is preliminary data.</text>
</comment>
<evidence type="ECO:0000259" key="1">
    <source>
        <dbReference type="Pfam" id="PF03372"/>
    </source>
</evidence>
<keyword evidence="3" id="KW-1185">Reference proteome</keyword>
<evidence type="ECO:0000313" key="2">
    <source>
        <dbReference type="EMBL" id="KAL0901093.1"/>
    </source>
</evidence>
<dbReference type="PANTHER" id="PTHR33395:SF22">
    <property type="entry name" value="REVERSE TRANSCRIPTASE DOMAIN-CONTAINING PROTEIN"/>
    <property type="match status" value="1"/>
</dbReference>
<gene>
    <name evidence="2" type="ORF">ABMA27_006415</name>
</gene>
<accession>A0ABR3IJ61</accession>
<dbReference type="Proteomes" id="UP001549920">
    <property type="component" value="Unassembled WGS sequence"/>
</dbReference>
<dbReference type="PANTHER" id="PTHR33395">
    <property type="entry name" value="TRANSCRIPTASE, PUTATIVE-RELATED-RELATED"/>
    <property type="match status" value="1"/>
</dbReference>
<sequence length="348" mass="40729">MLIYYQNVNRIRTKTKDLFLNVLNSHYDIVCLTETNLNNSVFDGELFDTRYNVVRRDRYESSSHKSEGGGVLVALKKSLRFIRQISWDSEVEDLWISVLPDSVGTKVINICLCYLPPDLPLECINTFYTNLQNIVTRFRDTEEFLCIGDLNTPGIHWLKSSNSNIMIPSTPKGHKAELLCETLSLCNLDQFNNIPNSDGKFLDLVIYSANCIQVFEAEPLTREDRHHPPIVADIDFEQVRTNTFKSKRQKRLNFWKSNFSKICTDLSLVDWVNVLSLENVDDITDAFYRELWSIIKKYTPLTRDETNKYPVWYSPALKRCLNEKMKYFRRFKKFKNPRDYDSFTSSSL</sequence>
<dbReference type="EMBL" id="JBEUOH010000002">
    <property type="protein sequence ID" value="KAL0901093.1"/>
    <property type="molecule type" value="Genomic_DNA"/>
</dbReference>
<dbReference type="InterPro" id="IPR005135">
    <property type="entry name" value="Endo/exonuclease/phosphatase"/>
</dbReference>
<feature type="domain" description="Endonuclease/exonuclease/phosphatase" evidence="1">
    <location>
        <begin position="7"/>
        <end position="209"/>
    </location>
</feature>
<reference evidence="2 3" key="1">
    <citation type="submission" date="2024-06" db="EMBL/GenBank/DDBJ databases">
        <title>A chromosome-level genome assembly of beet webworm, Loxostege sticticalis.</title>
        <authorList>
            <person name="Zhang Y."/>
        </authorList>
    </citation>
    <scope>NUCLEOTIDE SEQUENCE [LARGE SCALE GENOMIC DNA]</scope>
    <source>
        <strain evidence="2">AQ026</strain>
        <tissue evidence="2">Whole body</tissue>
    </source>
</reference>
<dbReference type="Gene3D" id="3.60.10.10">
    <property type="entry name" value="Endonuclease/exonuclease/phosphatase"/>
    <property type="match status" value="1"/>
</dbReference>
<dbReference type="InterPro" id="IPR036691">
    <property type="entry name" value="Endo/exonu/phosph_ase_sf"/>
</dbReference>
<proteinExistence type="predicted"/>
<evidence type="ECO:0000313" key="3">
    <source>
        <dbReference type="Proteomes" id="UP001549920"/>
    </source>
</evidence>